<keyword evidence="2" id="KW-0378">Hydrolase</keyword>
<protein>
    <submittedName>
        <fullName evidence="2">Alpha/beta fold hydrolase</fullName>
    </submittedName>
</protein>
<proteinExistence type="predicted"/>
<evidence type="ECO:0000259" key="1">
    <source>
        <dbReference type="Pfam" id="PF12146"/>
    </source>
</evidence>
<dbReference type="InterPro" id="IPR029058">
    <property type="entry name" value="AB_hydrolase_fold"/>
</dbReference>
<dbReference type="InterPro" id="IPR051044">
    <property type="entry name" value="MAG_DAG_Lipase"/>
</dbReference>
<dbReference type="PANTHER" id="PTHR11614">
    <property type="entry name" value="PHOSPHOLIPASE-RELATED"/>
    <property type="match status" value="1"/>
</dbReference>
<comment type="caution">
    <text evidence="2">The sequence shown here is derived from an EMBL/GenBank/DDBJ whole genome shotgun (WGS) entry which is preliminary data.</text>
</comment>
<dbReference type="OrthoDB" id="9780269at2"/>
<dbReference type="GO" id="GO:0016787">
    <property type="term" value="F:hydrolase activity"/>
    <property type="evidence" value="ECO:0007669"/>
    <property type="project" value="UniProtKB-KW"/>
</dbReference>
<organism evidence="2 3">
    <name type="scientific">Senegalia massiliensis</name>
    <dbReference type="NCBI Taxonomy" id="1720316"/>
    <lineage>
        <taxon>Bacteria</taxon>
        <taxon>Bacillati</taxon>
        <taxon>Bacillota</taxon>
        <taxon>Clostridia</taxon>
        <taxon>Eubacteriales</taxon>
        <taxon>Clostridiaceae</taxon>
        <taxon>Senegalia</taxon>
    </lineage>
</organism>
<dbReference type="Pfam" id="PF12146">
    <property type="entry name" value="Hydrolase_4"/>
    <property type="match status" value="1"/>
</dbReference>
<dbReference type="RefSeq" id="WP_160198782.1">
    <property type="nucleotide sequence ID" value="NZ_QXXA01000029.1"/>
</dbReference>
<dbReference type="Proteomes" id="UP000467132">
    <property type="component" value="Unassembled WGS sequence"/>
</dbReference>
<keyword evidence="3" id="KW-1185">Reference proteome</keyword>
<dbReference type="Gene3D" id="3.40.50.1820">
    <property type="entry name" value="alpha/beta hydrolase"/>
    <property type="match status" value="1"/>
</dbReference>
<dbReference type="EMBL" id="QXXA01000029">
    <property type="protein sequence ID" value="NBI08321.1"/>
    <property type="molecule type" value="Genomic_DNA"/>
</dbReference>
<accession>A0A845R169</accession>
<name>A0A845R169_9CLOT</name>
<dbReference type="InterPro" id="IPR022742">
    <property type="entry name" value="Hydrolase_4"/>
</dbReference>
<gene>
    <name evidence="2" type="ORF">D3Z33_15820</name>
</gene>
<sequence>MFHKNLKIKNKYNKLLAVVLDIPKSNVKDYVIFNHCFTCSKNYKIYNNISKILLENGYATIRYDMMGLGNSEGDFSDSSFTTNIEDLISVYEYIKENYKAPKFLIGHSLGGLISIKASKKLNSIEGIATIGSPFNFNNLIEIFSKYSDEFDRKGYARISISGRDFNISNKFFREIKNEPIETMVQDFNKSIIIFHSDVDRVVNYKHGLKLFENINSHKNFITLKNVNHLVSERKDAYYIGNILSNWFHNI</sequence>
<feature type="domain" description="Serine aminopeptidase S33" evidence="1">
    <location>
        <begin position="41"/>
        <end position="137"/>
    </location>
</feature>
<dbReference type="SUPFAM" id="SSF53474">
    <property type="entry name" value="alpha/beta-Hydrolases"/>
    <property type="match status" value="1"/>
</dbReference>
<evidence type="ECO:0000313" key="3">
    <source>
        <dbReference type="Proteomes" id="UP000467132"/>
    </source>
</evidence>
<dbReference type="AlphaFoldDB" id="A0A845R169"/>
<evidence type="ECO:0000313" key="2">
    <source>
        <dbReference type="EMBL" id="NBI08321.1"/>
    </source>
</evidence>
<reference evidence="2 3" key="1">
    <citation type="submission" date="2018-08" db="EMBL/GenBank/DDBJ databases">
        <title>Murine metabolic-syndrome-specific gut microbial biobank.</title>
        <authorList>
            <person name="Liu C."/>
        </authorList>
    </citation>
    <scope>NUCLEOTIDE SEQUENCE [LARGE SCALE GENOMIC DNA]</scope>
    <source>
        <strain evidence="2 3">583</strain>
    </source>
</reference>